<comment type="subcellular location">
    <subcellularLocation>
        <location evidence="1">Cell membrane</location>
        <topology evidence="1">Multi-pass membrane protein</topology>
    </subcellularLocation>
</comment>
<feature type="transmembrane region" description="Helical" evidence="9">
    <location>
        <begin position="238"/>
        <end position="255"/>
    </location>
</feature>
<feature type="transmembrane region" description="Helical" evidence="9">
    <location>
        <begin position="357"/>
        <end position="377"/>
    </location>
</feature>
<name>A0A223RNI1_9ACTN</name>
<dbReference type="Proteomes" id="UP000215043">
    <property type="component" value="Chromosome"/>
</dbReference>
<keyword evidence="7 9" id="KW-0472">Membrane</keyword>
<feature type="transmembrane region" description="Helical" evidence="9">
    <location>
        <begin position="35"/>
        <end position="53"/>
    </location>
</feature>
<feature type="transmembrane region" description="Helical" evidence="9">
    <location>
        <begin position="140"/>
        <end position="159"/>
    </location>
</feature>
<evidence type="ECO:0000256" key="1">
    <source>
        <dbReference type="ARBA" id="ARBA00004651"/>
    </source>
</evidence>
<dbReference type="PANTHER" id="PTHR33908:SF3">
    <property type="entry name" value="UNDECAPRENYL PHOSPHATE-ALPHA-4-AMINO-4-DEOXY-L-ARABINOSE ARABINOSYL TRANSFERASE"/>
    <property type="match status" value="1"/>
</dbReference>
<feature type="transmembrane region" description="Helical" evidence="9">
    <location>
        <begin position="213"/>
        <end position="231"/>
    </location>
</feature>
<evidence type="ECO:0000256" key="8">
    <source>
        <dbReference type="SAM" id="MobiDB-lite"/>
    </source>
</evidence>
<proteinExistence type="predicted"/>
<feature type="transmembrane region" description="Helical" evidence="9">
    <location>
        <begin position="422"/>
        <end position="441"/>
    </location>
</feature>
<feature type="transmembrane region" description="Helical" evidence="9">
    <location>
        <begin position="502"/>
        <end position="524"/>
    </location>
</feature>
<protein>
    <submittedName>
        <fullName evidence="12">Uncharacterized protein</fullName>
    </submittedName>
</protein>
<evidence type="ECO:0000256" key="2">
    <source>
        <dbReference type="ARBA" id="ARBA00022475"/>
    </source>
</evidence>
<evidence type="ECO:0000256" key="6">
    <source>
        <dbReference type="ARBA" id="ARBA00022989"/>
    </source>
</evidence>
<dbReference type="Pfam" id="PF24878">
    <property type="entry name" value="YkcB_C"/>
    <property type="match status" value="1"/>
</dbReference>
<keyword evidence="4" id="KW-0808">Transferase</keyword>
<dbReference type="GO" id="GO:0010041">
    <property type="term" value="P:response to iron(III) ion"/>
    <property type="evidence" value="ECO:0007669"/>
    <property type="project" value="TreeGrafter"/>
</dbReference>
<feature type="compositionally biased region" description="Low complexity" evidence="8">
    <location>
        <begin position="773"/>
        <end position="788"/>
    </location>
</feature>
<feature type="compositionally biased region" description="Gly residues" evidence="8">
    <location>
        <begin position="763"/>
        <end position="772"/>
    </location>
</feature>
<reference evidence="12 13" key="1">
    <citation type="submission" date="2017-08" db="EMBL/GenBank/DDBJ databases">
        <title>The complete genome sequence of moderately halophilic actinomycete Actinopolyspora erythraea YIM 90600, the producer of novel erythromycin, novel actinopolysporins A-C and tubercidin.</title>
        <authorList>
            <person name="Yin M."/>
            <person name="Tang S."/>
        </authorList>
    </citation>
    <scope>NUCLEOTIDE SEQUENCE [LARGE SCALE GENOMIC DNA]</scope>
    <source>
        <strain evidence="12 13">YIM 90600</strain>
    </source>
</reference>
<feature type="transmembrane region" description="Helical" evidence="9">
    <location>
        <begin position="108"/>
        <end position="128"/>
    </location>
</feature>
<dbReference type="PANTHER" id="PTHR33908">
    <property type="entry name" value="MANNOSYLTRANSFERASE YKCB-RELATED"/>
    <property type="match status" value="1"/>
</dbReference>
<sequence>MGSTRISGTVTEAPNGDGHRPTGHRAASGSAWPRIALAAILLLAAGLYGWAIGSLGWGNTYYSAAVKSMGESWVNFLFGSFDPAGVVTVDKPPAALWPQVISSEIFGMQGWALILPQVVEGVLTVLLLHRTVRRWAGEGAGLIAALVLTLTPVTVAINRDNNPDPLLMLFLVAAAYALTRALQATRGRDATLWLCGAAALIGCGFLTKMLAAWMVVPAFVVVWLIGSRFGWGTKLAQLAAAAVSLLVSSMWWVAMVELWPGEHPYIGGSEDGSAWSLVIGYNGLGRIFGGEGPGGGNAGGGSGSGSANGTGGFPGSSGEPTGGGFPGGGGQGGGPGGGFAGGSGPLRLFNEQLGGQISWLLPLCLIALLLAVAVGVLRRGGDRTVGEPLAASGWTLWGTWLLICGAVFSFQQGTIHPYYTTQLAPAVAALCGGLVVLLVRAHRADSRWVPVVGVLGVVATTCWAAVIIRRTPEWMGWLAWVVLGVGALAVVLLALGWKWSRLLPPAAACSVVAVLLAPGAWAIAEPAGGSTGMGGTNPTAGPSTMGGPGGGRGGNGQFGDGNTPPGTSGQSNGSGDGGSGMPGRSGNGFGGSGSGQGGPGRPGNGSGDGPSDDQGQSGDHGRSGNGSGGFPGGGGNGGPGGGASLSERQRAVLDYAVRHSGSARIKLAISGGSMSASSFILDSDATVIGMGGFTGSDNAPSVSQLEEWTDSGELRYVLGSDGGRGGGPGGGGYSQQRSEWIEQNCSEVDSSEYLSDGQSETGGQNGDDGGASGSAPGTGRASTLYECE</sequence>
<dbReference type="GO" id="GO:0005886">
    <property type="term" value="C:plasma membrane"/>
    <property type="evidence" value="ECO:0007669"/>
    <property type="project" value="UniProtKB-SubCell"/>
</dbReference>
<dbReference type="GO" id="GO:0016763">
    <property type="term" value="F:pentosyltransferase activity"/>
    <property type="evidence" value="ECO:0007669"/>
    <property type="project" value="TreeGrafter"/>
</dbReference>
<dbReference type="RefSeq" id="WP_084134226.1">
    <property type="nucleotide sequence ID" value="NZ_KN214178.1"/>
</dbReference>
<feature type="compositionally biased region" description="Gly residues" evidence="8">
    <location>
        <begin position="720"/>
        <end position="733"/>
    </location>
</feature>
<keyword evidence="5 9" id="KW-0812">Transmembrane</keyword>
<dbReference type="InterPro" id="IPR038731">
    <property type="entry name" value="RgtA/B/C-like"/>
</dbReference>
<feature type="compositionally biased region" description="Polar residues" evidence="8">
    <location>
        <begin position="734"/>
        <end position="759"/>
    </location>
</feature>
<gene>
    <name evidence="12" type="ORF">CDG81_03010</name>
</gene>
<evidence type="ECO:0000256" key="9">
    <source>
        <dbReference type="SAM" id="Phobius"/>
    </source>
</evidence>
<dbReference type="AlphaFoldDB" id="A0A223RNI1"/>
<evidence type="ECO:0000256" key="7">
    <source>
        <dbReference type="ARBA" id="ARBA00023136"/>
    </source>
</evidence>
<feature type="transmembrane region" description="Helical" evidence="9">
    <location>
        <begin position="474"/>
        <end position="495"/>
    </location>
</feature>
<organism evidence="12 13">
    <name type="scientific">Actinopolyspora erythraea</name>
    <dbReference type="NCBI Taxonomy" id="414996"/>
    <lineage>
        <taxon>Bacteria</taxon>
        <taxon>Bacillati</taxon>
        <taxon>Actinomycetota</taxon>
        <taxon>Actinomycetes</taxon>
        <taxon>Actinopolysporales</taxon>
        <taxon>Actinopolysporaceae</taxon>
        <taxon>Actinopolyspora</taxon>
    </lineage>
</organism>
<dbReference type="GO" id="GO:0009103">
    <property type="term" value="P:lipopolysaccharide biosynthetic process"/>
    <property type="evidence" value="ECO:0007669"/>
    <property type="project" value="UniProtKB-ARBA"/>
</dbReference>
<feature type="transmembrane region" description="Helical" evidence="9">
    <location>
        <begin position="389"/>
        <end position="410"/>
    </location>
</feature>
<feature type="compositionally biased region" description="Polar residues" evidence="8">
    <location>
        <begin position="1"/>
        <end position="12"/>
    </location>
</feature>
<dbReference type="EMBL" id="CP022752">
    <property type="protein sequence ID" value="ASU77444.1"/>
    <property type="molecule type" value="Genomic_DNA"/>
</dbReference>
<keyword evidence="6 9" id="KW-1133">Transmembrane helix</keyword>
<evidence type="ECO:0000313" key="13">
    <source>
        <dbReference type="Proteomes" id="UP000215043"/>
    </source>
</evidence>
<keyword evidence="3" id="KW-0328">Glycosyltransferase</keyword>
<feature type="compositionally biased region" description="Gly residues" evidence="8">
    <location>
        <begin position="623"/>
        <end position="643"/>
    </location>
</feature>
<dbReference type="OrthoDB" id="5241882at2"/>
<dbReference type="InterPro" id="IPR050297">
    <property type="entry name" value="LipidA_mod_glycosyltrf_83"/>
</dbReference>
<dbReference type="KEGG" id="aey:CDG81_03010"/>
<keyword evidence="2" id="KW-1003">Cell membrane</keyword>
<evidence type="ECO:0000256" key="5">
    <source>
        <dbReference type="ARBA" id="ARBA00022692"/>
    </source>
</evidence>
<feature type="region of interest" description="Disordered" evidence="8">
    <location>
        <begin position="1"/>
        <end position="27"/>
    </location>
</feature>
<evidence type="ECO:0000259" key="10">
    <source>
        <dbReference type="Pfam" id="PF13231"/>
    </source>
</evidence>
<feature type="transmembrane region" description="Helical" evidence="9">
    <location>
        <begin position="448"/>
        <end position="468"/>
    </location>
</feature>
<evidence type="ECO:0000256" key="3">
    <source>
        <dbReference type="ARBA" id="ARBA00022676"/>
    </source>
</evidence>
<feature type="compositionally biased region" description="Gly residues" evidence="8">
    <location>
        <begin position="572"/>
        <end position="608"/>
    </location>
</feature>
<dbReference type="InterPro" id="IPR056785">
    <property type="entry name" value="YkcA/B-like_C"/>
</dbReference>
<dbReference type="Pfam" id="PF13231">
    <property type="entry name" value="PMT_2"/>
    <property type="match status" value="1"/>
</dbReference>
<evidence type="ECO:0000256" key="4">
    <source>
        <dbReference type="ARBA" id="ARBA00022679"/>
    </source>
</evidence>
<evidence type="ECO:0000259" key="11">
    <source>
        <dbReference type="Pfam" id="PF24878"/>
    </source>
</evidence>
<accession>A0A223RNI1</accession>
<feature type="domain" description="Glycosyltransferase RgtA/B/C/D-like" evidence="10">
    <location>
        <begin position="90"/>
        <end position="252"/>
    </location>
</feature>
<feature type="domain" description="Putative mannosyltransferase YkcA/B-like C-terminal" evidence="11">
    <location>
        <begin position="653"/>
        <end position="744"/>
    </location>
</feature>
<evidence type="ECO:0000313" key="12">
    <source>
        <dbReference type="EMBL" id="ASU77444.1"/>
    </source>
</evidence>
<feature type="region of interest" description="Disordered" evidence="8">
    <location>
        <begin position="295"/>
        <end position="337"/>
    </location>
</feature>
<feature type="compositionally biased region" description="Gly residues" evidence="8">
    <location>
        <begin position="544"/>
        <end position="559"/>
    </location>
</feature>
<feature type="region of interest" description="Disordered" evidence="8">
    <location>
        <begin position="717"/>
        <end position="788"/>
    </location>
</feature>
<feature type="region of interest" description="Disordered" evidence="8">
    <location>
        <begin position="528"/>
        <end position="645"/>
    </location>
</feature>